<organism evidence="10">
    <name type="scientific">Neospora caninum (strain Liverpool)</name>
    <dbReference type="NCBI Taxonomy" id="572307"/>
    <lineage>
        <taxon>Eukaryota</taxon>
        <taxon>Sar</taxon>
        <taxon>Alveolata</taxon>
        <taxon>Apicomplexa</taxon>
        <taxon>Conoidasida</taxon>
        <taxon>Coccidia</taxon>
        <taxon>Eucoccidiorida</taxon>
        <taxon>Eimeriorina</taxon>
        <taxon>Sarcocystidae</taxon>
        <taxon>Neospora</taxon>
    </lineage>
</organism>
<feature type="compositionally biased region" description="Basic and acidic residues" evidence="7">
    <location>
        <begin position="816"/>
        <end position="850"/>
    </location>
</feature>
<dbReference type="Gene3D" id="3.30.420.40">
    <property type="match status" value="2"/>
</dbReference>
<dbReference type="GO" id="GO:0005829">
    <property type="term" value="C:cytosol"/>
    <property type="evidence" value="ECO:0007669"/>
    <property type="project" value="TreeGrafter"/>
</dbReference>
<dbReference type="GO" id="GO:0061711">
    <property type="term" value="F:tRNA N(6)-L-threonylcarbamoyladenine synthase activity"/>
    <property type="evidence" value="ECO:0007669"/>
    <property type="project" value="UniProtKB-EC"/>
</dbReference>
<feature type="region of interest" description="Disordered" evidence="7">
    <location>
        <begin position="1315"/>
        <end position="1355"/>
    </location>
</feature>
<dbReference type="PANTHER" id="PTHR11735:SF6">
    <property type="entry name" value="TRNA N6-ADENOSINE THREONYLCARBAMOYLTRANSFERASE, MITOCHONDRIAL"/>
    <property type="match status" value="1"/>
</dbReference>
<feature type="region of interest" description="Disordered" evidence="7">
    <location>
        <begin position="1555"/>
        <end position="1581"/>
    </location>
</feature>
<feature type="compositionally biased region" description="Basic and acidic residues" evidence="7">
    <location>
        <begin position="1276"/>
        <end position="1298"/>
    </location>
</feature>
<keyword evidence="8" id="KW-0732">Signal</keyword>
<proteinExistence type="predicted"/>
<evidence type="ECO:0000256" key="8">
    <source>
        <dbReference type="SAM" id="SignalP"/>
    </source>
</evidence>
<evidence type="ECO:0000256" key="3">
    <source>
        <dbReference type="ARBA" id="ARBA00022694"/>
    </source>
</evidence>
<dbReference type="PRINTS" id="PR00789">
    <property type="entry name" value="OSIALOPTASE"/>
</dbReference>
<name>A0A0F7UCJ1_NEOCL</name>
<dbReference type="InterPro" id="IPR043129">
    <property type="entry name" value="ATPase_NBD"/>
</dbReference>
<feature type="compositionally biased region" description="Basic and acidic residues" evidence="7">
    <location>
        <begin position="866"/>
        <end position="881"/>
    </location>
</feature>
<feature type="domain" description="Gcp-like" evidence="9">
    <location>
        <begin position="1080"/>
        <end position="1197"/>
    </location>
</feature>
<keyword evidence="4" id="KW-0479">Metal-binding</keyword>
<feature type="region of interest" description="Disordered" evidence="7">
    <location>
        <begin position="1271"/>
        <end position="1298"/>
    </location>
</feature>
<comment type="catalytic activity">
    <reaction evidence="6">
        <text>L-threonylcarbamoyladenylate + adenosine(37) in tRNA = N(6)-L-threonylcarbamoyladenosine(37) in tRNA + AMP + H(+)</text>
        <dbReference type="Rhea" id="RHEA:37059"/>
        <dbReference type="Rhea" id="RHEA-COMP:10162"/>
        <dbReference type="Rhea" id="RHEA-COMP:10163"/>
        <dbReference type="ChEBI" id="CHEBI:15378"/>
        <dbReference type="ChEBI" id="CHEBI:73682"/>
        <dbReference type="ChEBI" id="CHEBI:74411"/>
        <dbReference type="ChEBI" id="CHEBI:74418"/>
        <dbReference type="ChEBI" id="CHEBI:456215"/>
        <dbReference type="EC" id="2.3.1.234"/>
    </reaction>
</comment>
<gene>
    <name evidence="10" type="ORF">BN1204_033630</name>
</gene>
<evidence type="ECO:0000256" key="5">
    <source>
        <dbReference type="ARBA" id="ARBA00023315"/>
    </source>
</evidence>
<evidence type="ECO:0000313" key="10">
    <source>
        <dbReference type="EMBL" id="CEL67564.1"/>
    </source>
</evidence>
<evidence type="ECO:0000256" key="7">
    <source>
        <dbReference type="SAM" id="MobiDB-lite"/>
    </source>
</evidence>
<feature type="region of interest" description="Disordered" evidence="7">
    <location>
        <begin position="317"/>
        <end position="407"/>
    </location>
</feature>
<dbReference type="EMBL" id="LN714483">
    <property type="protein sequence ID" value="CEL67564.1"/>
    <property type="molecule type" value="Genomic_DNA"/>
</dbReference>
<feature type="region of interest" description="Disordered" evidence="7">
    <location>
        <begin position="1004"/>
        <end position="1079"/>
    </location>
</feature>
<dbReference type="InterPro" id="IPR000905">
    <property type="entry name" value="Gcp-like_dom"/>
</dbReference>
<evidence type="ECO:0000259" key="9">
    <source>
        <dbReference type="Pfam" id="PF00814"/>
    </source>
</evidence>
<dbReference type="InterPro" id="IPR017861">
    <property type="entry name" value="KAE1/TsaD"/>
</dbReference>
<feature type="compositionally biased region" description="Basic and acidic residues" evidence="7">
    <location>
        <begin position="267"/>
        <end position="287"/>
    </location>
</feature>
<feature type="region of interest" description="Disordered" evidence="7">
    <location>
        <begin position="1235"/>
        <end position="1256"/>
    </location>
</feature>
<feature type="domain" description="Gcp-like" evidence="9">
    <location>
        <begin position="501"/>
        <end position="577"/>
    </location>
</feature>
<feature type="region of interest" description="Disordered" evidence="7">
    <location>
        <begin position="1519"/>
        <end position="1539"/>
    </location>
</feature>
<feature type="compositionally biased region" description="Basic and acidic residues" evidence="7">
    <location>
        <begin position="642"/>
        <end position="661"/>
    </location>
</feature>
<feature type="region of interest" description="Disordered" evidence="7">
    <location>
        <begin position="139"/>
        <end position="189"/>
    </location>
</feature>
<dbReference type="SUPFAM" id="SSF53067">
    <property type="entry name" value="Actin-like ATPase domain"/>
    <property type="match status" value="2"/>
</dbReference>
<feature type="region of interest" description="Disordered" evidence="7">
    <location>
        <begin position="611"/>
        <end position="680"/>
    </location>
</feature>
<feature type="region of interest" description="Disordered" evidence="7">
    <location>
        <begin position="796"/>
        <end position="920"/>
    </location>
</feature>
<feature type="compositionally biased region" description="Basic and acidic residues" evidence="7">
    <location>
        <begin position="1555"/>
        <end position="1580"/>
    </location>
</feature>
<keyword evidence="2" id="KW-0808">Transferase</keyword>
<feature type="region of interest" description="Disordered" evidence="7">
    <location>
        <begin position="258"/>
        <end position="302"/>
    </location>
</feature>
<accession>A0A0F7UCJ1</accession>
<feature type="compositionally biased region" description="Basic and acidic residues" evidence="7">
    <location>
        <begin position="363"/>
        <end position="375"/>
    </location>
</feature>
<feature type="compositionally biased region" description="Polar residues" evidence="7">
    <location>
        <begin position="1434"/>
        <end position="1445"/>
    </location>
</feature>
<evidence type="ECO:0000256" key="4">
    <source>
        <dbReference type="ARBA" id="ARBA00022723"/>
    </source>
</evidence>
<feature type="chain" id="PRO_5002523069" description="N(6)-L-threonylcarbamoyladenine synthase" evidence="8">
    <location>
        <begin position="35"/>
        <end position="1667"/>
    </location>
</feature>
<feature type="signal peptide" evidence="8">
    <location>
        <begin position="1"/>
        <end position="34"/>
    </location>
</feature>
<sequence>MVLEVRRPVSRCHTCARRLVNLICFVLFFPSTSAKPSGSVLSGPSSLRGNSFPLPYHYQCESFVPAGVRSSRQAVFPTDLESTTGLSAPSLQPAFCPSIASTQTRLSDPPSRSLRSKSVICREARAYLRPWKERISQGSSSLAGASGTGIHTSSVSQRRQKDYETSSVRSVLTPGNGIASAPLARRQPTRVWPSSVTKANAVESRLSFLPAFCPRIWEIQGLHFPLQSSLPVFSGGSPILGSPFSRFGHDGRQTGFEGVSAAWKPSPRRDWPGEEPGNRTKSPERRCLGARPVGSVTRGSPREFRRHLMQWKRASPLASTPFHKAPAGMRAVTEEESKRRTVVRSLDHPESDWEWGPAHRLATRGEDVAEREGRTTAKHPSCISRRKDRRREEPGRELREERTEGLRLSPQTACLAEQRDPRQGGKPFVPAKVEAARGRTFPVEEETPFLEPEEAIRRKWSDLRRQHHERHKGGGRTLVLGIETSCDDTCVGIVEGESGRILANVCTPQPELLIKYGGVHPSEAAAAHDRRMRSVVRNALQEAGVSLLDIDIIAFTRGPGIVPCLSVGASAALEIAGELTEAWADAEAKLFANPSSVSSLSDDASSLARAPSVVAENGGSLRDSVRKQARSGYRVVDSVAAEDPKQRTSTETERREAHEALEGTQVTGERPENAGDLDPEAGRELSWLSKEERDAMLRRLASDNAPEWQADEKLSRGRPPLVVAVNHLHGHLLSAGRDTQAKDASGREDPICSPACYLPPTFLALLVSGGHTFSCVVKACEENHLHLRPKLFLVPTRGRRNRSGGHPRGGDISGEASEKGHDTETKEKNGKGEEGVERAEEIKVHSDTGVERIQGQSRESLRGPSHRVETPGKGGPERKDSGYAPGMRRGETNGHDAEEREAATRRRDPEGSDEPGNVSRDALVEVWGTWEDPEAANPDGCVSGLQCIYTGQTEDDAVGEAIDKSMRCLKTAASSSPPAPRSSSAAGFRSSAAPSLGFPTVLLTASPSSPSPSLCPRASPLRPAHSSDTDASRESSPGARGATAESRGICDDNEGAPGSRGSTSREAARTGRGAGLEGRHGGALMEEMAAAGNASVPLPNMLCLKPKTLNFSFSGLKSAFATAVSKAAQLKDDEQGQCDFAASLQAAVFKHLEDQLRKTMWLYEFLDNFPRSLAVVGGVSCNETLRGRLRRLCESRGETAVQEQEFKRLKNRLKVLARRIPDSFLSQVLAGQHAARGPSTCGRHETSTKSEVANNADATLFETSKRCGRSSSFLESSDREPSGSCRQDRPATSNRRTERQEEIAYLHGVTHGGWVEPSAFEQDETEKLREQDRRRKGTPFPSPQVEETKQRGAVMDPRGILDRKLRAFSFAHYCRLRVGLRDLVSALKGHSPGWQEQEPIFFLSSERTCTTDASCSLGETRRPMKGLDGGKTQVARSTDAKTVNDGQAARLTPKLTAPSGGSSSRSDYGDRRQAGSRVREWKTFWTSKPLCNDNGVMIAWAAVNALRCMDLSTRLSPEALRDAPPSEAPVSRPAGKQLARRSHICKGRMQTEAATDREACRVGSEKNPPDRGHREDRDEGGGAQALEANTQQQQLQKLRDGAEGNFVCSPDGSGEEIRNLKVIVAKSNDKKLVTPKWLGGISLCADDLLSKVEFLILDWIVKSKVMP</sequence>
<dbReference type="EC" id="2.3.1.234" evidence="1"/>
<feature type="compositionally biased region" description="Basic and acidic residues" evidence="7">
    <location>
        <begin position="332"/>
        <end position="351"/>
    </location>
</feature>
<feature type="region of interest" description="Disordered" evidence="7">
    <location>
        <begin position="1414"/>
        <end position="1474"/>
    </location>
</feature>
<feature type="compositionally biased region" description="Basic and acidic residues" evidence="7">
    <location>
        <begin position="888"/>
        <end position="910"/>
    </location>
</feature>
<evidence type="ECO:0000256" key="1">
    <source>
        <dbReference type="ARBA" id="ARBA00012156"/>
    </source>
</evidence>
<evidence type="ECO:0000256" key="6">
    <source>
        <dbReference type="ARBA" id="ARBA00048117"/>
    </source>
</evidence>
<reference evidence="10" key="1">
    <citation type="journal article" date="2015" name="PLoS ONE">
        <title>Comprehensive Evaluation of Toxoplasma gondii VEG and Neospora caninum LIV Genomes with Tachyzoite Stage Transcriptome and Proteome Defines Novel Transcript Features.</title>
        <authorList>
            <person name="Ramaprasad A."/>
            <person name="Mourier T."/>
            <person name="Naeem R."/>
            <person name="Malas T.B."/>
            <person name="Moussa E."/>
            <person name="Panigrahi A."/>
            <person name="Vermont S.J."/>
            <person name="Otto T.D."/>
            <person name="Wastling J."/>
            <person name="Pain A."/>
        </authorList>
    </citation>
    <scope>NUCLEOTIDE SEQUENCE</scope>
    <source>
        <strain evidence="10">Liverpool</strain>
    </source>
</reference>
<evidence type="ECO:0000256" key="2">
    <source>
        <dbReference type="ARBA" id="ARBA00022679"/>
    </source>
</evidence>
<feature type="compositionally biased region" description="Low complexity" evidence="7">
    <location>
        <begin position="139"/>
        <end position="149"/>
    </location>
</feature>
<keyword evidence="3" id="KW-0819">tRNA processing</keyword>
<feature type="compositionally biased region" description="Low complexity" evidence="7">
    <location>
        <begin position="1005"/>
        <end position="1023"/>
    </location>
</feature>
<keyword evidence="5" id="KW-0012">Acyltransferase</keyword>
<feature type="region of interest" description="Disordered" evidence="7">
    <location>
        <begin position="972"/>
        <end position="991"/>
    </location>
</feature>
<dbReference type="GO" id="GO:0008033">
    <property type="term" value="P:tRNA processing"/>
    <property type="evidence" value="ECO:0007669"/>
    <property type="project" value="UniProtKB-KW"/>
</dbReference>
<feature type="compositionally biased region" description="Basic and acidic residues" evidence="7">
    <location>
        <begin position="390"/>
        <end position="405"/>
    </location>
</feature>
<protein>
    <recommendedName>
        <fullName evidence="1">N(6)-L-threonylcarbamoyladenine synthase</fullName>
        <ecNumber evidence="1">2.3.1.234</ecNumber>
    </recommendedName>
</protein>
<dbReference type="Pfam" id="PF00814">
    <property type="entry name" value="TsaD"/>
    <property type="match status" value="2"/>
</dbReference>
<dbReference type="PANTHER" id="PTHR11735">
    <property type="entry name" value="TRNA N6-ADENOSINE THREONYLCARBAMOYLTRANSFERASE"/>
    <property type="match status" value="1"/>
</dbReference>
<dbReference type="GO" id="GO:0046872">
    <property type="term" value="F:metal ion binding"/>
    <property type="evidence" value="ECO:0007669"/>
    <property type="project" value="UniProtKB-KW"/>
</dbReference>